<accession>A0ACB9KCJ9</accession>
<comment type="caution">
    <text evidence="1">The sequence shown here is derived from an EMBL/GenBank/DDBJ whole genome shotgun (WGS) entry which is preliminary data.</text>
</comment>
<name>A0ACB9KCJ9_9ASTR</name>
<organism evidence="1 2">
    <name type="scientific">Smallanthus sonchifolius</name>
    <dbReference type="NCBI Taxonomy" id="185202"/>
    <lineage>
        <taxon>Eukaryota</taxon>
        <taxon>Viridiplantae</taxon>
        <taxon>Streptophyta</taxon>
        <taxon>Embryophyta</taxon>
        <taxon>Tracheophyta</taxon>
        <taxon>Spermatophyta</taxon>
        <taxon>Magnoliopsida</taxon>
        <taxon>eudicotyledons</taxon>
        <taxon>Gunneridae</taxon>
        <taxon>Pentapetalae</taxon>
        <taxon>asterids</taxon>
        <taxon>campanulids</taxon>
        <taxon>Asterales</taxon>
        <taxon>Asteraceae</taxon>
        <taxon>Asteroideae</taxon>
        <taxon>Heliantheae alliance</taxon>
        <taxon>Millerieae</taxon>
        <taxon>Smallanthus</taxon>
    </lineage>
</organism>
<sequence>MPEKMNSQKQEEEGRRRWCNGNNEAEFSAGARWCFIGSEIGRGFGDTIVMNQSHLPAIHQHQRKGSNAHHVNLHMLDLINLSSICVLADLRSSTSNFALSSQQRLRLMNLHM</sequence>
<reference evidence="1 2" key="2">
    <citation type="journal article" date="2022" name="Mol. Ecol. Resour.">
        <title>The genomes of chicory, endive, great burdock and yacon provide insights into Asteraceae paleo-polyploidization history and plant inulin production.</title>
        <authorList>
            <person name="Fan W."/>
            <person name="Wang S."/>
            <person name="Wang H."/>
            <person name="Wang A."/>
            <person name="Jiang F."/>
            <person name="Liu H."/>
            <person name="Zhao H."/>
            <person name="Xu D."/>
            <person name="Zhang Y."/>
        </authorList>
    </citation>
    <scope>NUCLEOTIDE SEQUENCE [LARGE SCALE GENOMIC DNA]</scope>
    <source>
        <strain evidence="2">cv. Yunnan</strain>
        <tissue evidence="1">Leaves</tissue>
    </source>
</reference>
<protein>
    <submittedName>
        <fullName evidence="1">Uncharacterized protein</fullName>
    </submittedName>
</protein>
<evidence type="ECO:0000313" key="1">
    <source>
        <dbReference type="EMBL" id="KAI3829963.1"/>
    </source>
</evidence>
<keyword evidence="2" id="KW-1185">Reference proteome</keyword>
<dbReference type="Proteomes" id="UP001056120">
    <property type="component" value="Linkage Group LG01"/>
</dbReference>
<reference evidence="2" key="1">
    <citation type="journal article" date="2022" name="Mol. Ecol. Resour.">
        <title>The genomes of chicory, endive, great burdock and yacon provide insights into Asteraceae palaeo-polyploidization history and plant inulin production.</title>
        <authorList>
            <person name="Fan W."/>
            <person name="Wang S."/>
            <person name="Wang H."/>
            <person name="Wang A."/>
            <person name="Jiang F."/>
            <person name="Liu H."/>
            <person name="Zhao H."/>
            <person name="Xu D."/>
            <person name="Zhang Y."/>
        </authorList>
    </citation>
    <scope>NUCLEOTIDE SEQUENCE [LARGE SCALE GENOMIC DNA]</scope>
    <source>
        <strain evidence="2">cv. Yunnan</strain>
    </source>
</reference>
<proteinExistence type="predicted"/>
<gene>
    <name evidence="1" type="ORF">L1987_04095</name>
</gene>
<evidence type="ECO:0000313" key="2">
    <source>
        <dbReference type="Proteomes" id="UP001056120"/>
    </source>
</evidence>
<dbReference type="EMBL" id="CM042018">
    <property type="protein sequence ID" value="KAI3829963.1"/>
    <property type="molecule type" value="Genomic_DNA"/>
</dbReference>